<sequence>MRARYSQGNSDRGREAESDLPRLAAAQGSVRKPGGTLHSKTLAWARYEERWLKANSVRAISSAAGATLLLAGT</sequence>
<feature type="compositionally biased region" description="Basic and acidic residues" evidence="1">
    <location>
        <begin position="11"/>
        <end position="20"/>
    </location>
</feature>
<reference evidence="3" key="2">
    <citation type="submission" date="2010-07" db="EMBL/GenBank/DDBJ databases">
        <title>Complete genome sequence of Arthrobacter arilaitensis (strain DSM 16368 / CIP 108037 / JCM 13566 / Re117).</title>
        <authorList>
            <person name="Genoscope."/>
        </authorList>
    </citation>
    <scope>NUCLEOTIDE SEQUENCE [LARGE SCALE GENOMIC DNA]</scope>
    <source>
        <strain evidence="3">DSM 16368 / CIP 108037 / IAM 15318 / JCM 13566 / Re117</strain>
    </source>
</reference>
<dbReference type="Proteomes" id="UP000006878">
    <property type="component" value="Chromosome"/>
</dbReference>
<reference evidence="3" key="1">
    <citation type="journal article" date="2010" name="PLoS ONE">
        <title>The Arthrobacter arilaitensis Re117 genome sequence reveals its genetic adaptation to the surface of cheese.</title>
        <authorList>
            <person name="Monnet C."/>
            <person name="Loux V."/>
            <person name="Gibrat J.F."/>
            <person name="Spinnler E."/>
            <person name="Barbe V."/>
            <person name="Vacherie B."/>
            <person name="Gavory F."/>
            <person name="Gourbeyre E."/>
            <person name="Siguier P."/>
            <person name="Chandler M."/>
            <person name="Elleuch R."/>
            <person name="Irlinger F."/>
            <person name="Vallaeys T."/>
        </authorList>
    </citation>
    <scope>NUCLEOTIDE SEQUENCE</scope>
    <source>
        <strain evidence="3">DSM 16368 / CIP 108037 / IAM 15318 / JCM 13566 / Re117</strain>
    </source>
</reference>
<evidence type="ECO:0000313" key="3">
    <source>
        <dbReference type="Proteomes" id="UP000006878"/>
    </source>
</evidence>
<feature type="region of interest" description="Disordered" evidence="1">
    <location>
        <begin position="1"/>
        <end position="36"/>
    </location>
</feature>
<gene>
    <name evidence="2" type="ordered locus">AARI_17690</name>
</gene>
<protein>
    <submittedName>
        <fullName evidence="2">Uncharacterized protein</fullName>
    </submittedName>
</protein>
<accession>A0ABP1U5A9</accession>
<proteinExistence type="predicted"/>
<feature type="compositionally biased region" description="Polar residues" evidence="1">
    <location>
        <begin position="1"/>
        <end position="10"/>
    </location>
</feature>
<name>A0ABP1U5A9_GLUAR</name>
<evidence type="ECO:0000256" key="1">
    <source>
        <dbReference type="SAM" id="MobiDB-lite"/>
    </source>
</evidence>
<evidence type="ECO:0000313" key="2">
    <source>
        <dbReference type="EMBL" id="CBT75983.1"/>
    </source>
</evidence>
<organism evidence="2 3">
    <name type="scientific">Glutamicibacter arilaitensis (strain DSM 16368 / CIP 108037 / IAM 15318 / JCM 13566 / NCIMB 14258 / Re117)</name>
    <name type="common">Arthrobacter arilaitensis</name>
    <dbReference type="NCBI Taxonomy" id="861360"/>
    <lineage>
        <taxon>Bacteria</taxon>
        <taxon>Bacillati</taxon>
        <taxon>Actinomycetota</taxon>
        <taxon>Actinomycetes</taxon>
        <taxon>Micrococcales</taxon>
        <taxon>Micrococcaceae</taxon>
        <taxon>Glutamicibacter</taxon>
    </lineage>
</organism>
<dbReference type="EMBL" id="FQ311875">
    <property type="protein sequence ID" value="CBT75983.1"/>
    <property type="molecule type" value="Genomic_DNA"/>
</dbReference>
<keyword evidence="3" id="KW-1185">Reference proteome</keyword>